<dbReference type="AlphaFoldDB" id="A0A7J0DSX9"/>
<dbReference type="EMBL" id="BJWL01000384">
    <property type="protein sequence ID" value="GFS41707.1"/>
    <property type="molecule type" value="Genomic_DNA"/>
</dbReference>
<accession>A0A7J0DSX9</accession>
<keyword evidence="3" id="KW-1185">Reference proteome</keyword>
<name>A0A7J0DSX9_9ERIC</name>
<organism evidence="2 3">
    <name type="scientific">Actinidia rufa</name>
    <dbReference type="NCBI Taxonomy" id="165716"/>
    <lineage>
        <taxon>Eukaryota</taxon>
        <taxon>Viridiplantae</taxon>
        <taxon>Streptophyta</taxon>
        <taxon>Embryophyta</taxon>
        <taxon>Tracheophyta</taxon>
        <taxon>Spermatophyta</taxon>
        <taxon>Magnoliopsida</taxon>
        <taxon>eudicotyledons</taxon>
        <taxon>Gunneridae</taxon>
        <taxon>Pentapetalae</taxon>
        <taxon>asterids</taxon>
        <taxon>Ericales</taxon>
        <taxon>Actinidiaceae</taxon>
        <taxon>Actinidia</taxon>
    </lineage>
</organism>
<gene>
    <name evidence="2" type="ORF">Acr_00g0075940</name>
</gene>
<evidence type="ECO:0000313" key="2">
    <source>
        <dbReference type="EMBL" id="GFS41707.1"/>
    </source>
</evidence>
<comment type="caution">
    <text evidence="2">The sequence shown here is derived from an EMBL/GenBank/DDBJ whole genome shotgun (WGS) entry which is preliminary data.</text>
</comment>
<dbReference type="Proteomes" id="UP000585474">
    <property type="component" value="Unassembled WGS sequence"/>
</dbReference>
<reference evidence="3" key="1">
    <citation type="submission" date="2019-07" db="EMBL/GenBank/DDBJ databases">
        <title>De Novo Assembly of kiwifruit Actinidia rufa.</title>
        <authorList>
            <person name="Sugita-Konishi S."/>
            <person name="Sato K."/>
            <person name="Mori E."/>
            <person name="Abe Y."/>
            <person name="Kisaki G."/>
            <person name="Hamano K."/>
            <person name="Suezawa K."/>
            <person name="Otani M."/>
            <person name="Fukuda T."/>
            <person name="Manabe T."/>
            <person name="Gomi K."/>
            <person name="Tabuchi M."/>
            <person name="Akimitsu K."/>
            <person name="Kataoka I."/>
        </authorList>
    </citation>
    <scope>NUCLEOTIDE SEQUENCE [LARGE SCALE GENOMIC DNA]</scope>
    <source>
        <strain evidence="3">cv. Fuchu</strain>
    </source>
</reference>
<evidence type="ECO:0000256" key="1">
    <source>
        <dbReference type="SAM" id="MobiDB-lite"/>
    </source>
</evidence>
<proteinExistence type="predicted"/>
<sequence length="439" mass="49009">MEVESRREFPYIGRIRMETGLGHLILTLKGKMETREVKPGEIRRVHEEHWRYQLGVGDVVISEISDLILVVILSIGGPHTRSAEVEHLYLSGSDCQMLMWTCDDNVVRRTDLTAGMAVFYLGTRNVVRSWLMVRIDLHPWIQLRIPGEDGMILSTRPGEVSLLSQLVARLGVVLLQGKARQEPAQRITEQRERVEEEVLASKTFQKYFDHDRMEISSNGGENTTSGDEGEFCLSQDDLQCGSPFRNNSVKYLRVIWGDIGRITRRAFPDIPDLTLLRWLRGKDQDPLSNFFLNGPSSSSDSKLETLLDSVLSPELKFDAMSSWINLSTLTKKLVPGGPSTSPGDNLGPGALMYSALMARKILNGVILPADKGKAMKTDAELKDKSEAMAQLKAELLHHHPKLGVDLASMVMDTDLAEEEKAAKTGEKEEDNEGEANLTP</sequence>
<evidence type="ECO:0000313" key="3">
    <source>
        <dbReference type="Proteomes" id="UP000585474"/>
    </source>
</evidence>
<protein>
    <submittedName>
        <fullName evidence="2">Uncharacterized protein</fullName>
    </submittedName>
</protein>
<feature type="region of interest" description="Disordered" evidence="1">
    <location>
        <begin position="413"/>
        <end position="439"/>
    </location>
</feature>